<reference evidence="2 3" key="1">
    <citation type="journal article" date="2019" name="Sci. Rep.">
        <title>Orb-weaving spider Araneus ventricosus genome elucidates the spidroin gene catalogue.</title>
        <authorList>
            <person name="Kono N."/>
            <person name="Nakamura H."/>
            <person name="Ohtoshi R."/>
            <person name="Moran D.A.P."/>
            <person name="Shinohara A."/>
            <person name="Yoshida Y."/>
            <person name="Fujiwara M."/>
            <person name="Mori M."/>
            <person name="Tomita M."/>
            <person name="Arakawa K."/>
        </authorList>
    </citation>
    <scope>NUCLEOTIDE SEQUENCE [LARGE SCALE GENOMIC DNA]</scope>
</reference>
<accession>A0A4Y2HZK5</accession>
<evidence type="ECO:0000256" key="1">
    <source>
        <dbReference type="SAM" id="MobiDB-lite"/>
    </source>
</evidence>
<evidence type="ECO:0000313" key="3">
    <source>
        <dbReference type="Proteomes" id="UP000499080"/>
    </source>
</evidence>
<feature type="compositionally biased region" description="Basic and acidic residues" evidence="1">
    <location>
        <begin position="15"/>
        <end position="27"/>
    </location>
</feature>
<proteinExistence type="predicted"/>
<sequence length="96" mass="10927">MSNFEATRGVFWDETRNFEPRSDERTIPELAPPLQSSAPHQREEFGPLRMIQCATAPTADLQWNLVLNPEPSGSKAECIPRGPTELYTNHFFMLHA</sequence>
<gene>
    <name evidence="2" type="ORF">AVEN_163713_1</name>
</gene>
<dbReference type="Proteomes" id="UP000499080">
    <property type="component" value="Unassembled WGS sequence"/>
</dbReference>
<organism evidence="2 3">
    <name type="scientific">Araneus ventricosus</name>
    <name type="common">Orbweaver spider</name>
    <name type="synonym">Epeira ventricosa</name>
    <dbReference type="NCBI Taxonomy" id="182803"/>
    <lineage>
        <taxon>Eukaryota</taxon>
        <taxon>Metazoa</taxon>
        <taxon>Ecdysozoa</taxon>
        <taxon>Arthropoda</taxon>
        <taxon>Chelicerata</taxon>
        <taxon>Arachnida</taxon>
        <taxon>Araneae</taxon>
        <taxon>Araneomorphae</taxon>
        <taxon>Entelegynae</taxon>
        <taxon>Araneoidea</taxon>
        <taxon>Araneidae</taxon>
        <taxon>Araneus</taxon>
    </lineage>
</organism>
<keyword evidence="3" id="KW-1185">Reference proteome</keyword>
<dbReference type="AlphaFoldDB" id="A0A4Y2HZK5"/>
<name>A0A4Y2HZK5_ARAVE</name>
<evidence type="ECO:0000313" key="2">
    <source>
        <dbReference type="EMBL" id="GBM70994.1"/>
    </source>
</evidence>
<feature type="region of interest" description="Disordered" evidence="1">
    <location>
        <begin position="15"/>
        <end position="42"/>
    </location>
</feature>
<protein>
    <submittedName>
        <fullName evidence="2">Uncharacterized protein</fullName>
    </submittedName>
</protein>
<dbReference type="EMBL" id="BGPR01002286">
    <property type="protein sequence ID" value="GBM70994.1"/>
    <property type="molecule type" value="Genomic_DNA"/>
</dbReference>
<comment type="caution">
    <text evidence="2">The sequence shown here is derived from an EMBL/GenBank/DDBJ whole genome shotgun (WGS) entry which is preliminary data.</text>
</comment>